<keyword evidence="1" id="KW-0812">Transmembrane</keyword>
<keyword evidence="1" id="KW-0472">Membrane</keyword>
<evidence type="ECO:0000313" key="3">
    <source>
        <dbReference type="Proteomes" id="UP000644727"/>
    </source>
</evidence>
<dbReference type="EMBL" id="JADEYR010000011">
    <property type="protein sequence ID" value="MBE9404528.1"/>
    <property type="molecule type" value="Genomic_DNA"/>
</dbReference>
<proteinExistence type="predicted"/>
<evidence type="ECO:0000313" key="2">
    <source>
        <dbReference type="EMBL" id="MBE9404528.1"/>
    </source>
</evidence>
<keyword evidence="3" id="KW-1185">Reference proteome</keyword>
<protein>
    <recommendedName>
        <fullName evidence="4">DUF202 domain-containing protein</fullName>
    </recommendedName>
</protein>
<name>A0ABR9W268_9MICO</name>
<accession>A0ABR9W268</accession>
<dbReference type="NCBIfam" id="NF041681">
    <property type="entry name" value="HGxxPAAW"/>
    <property type="match status" value="1"/>
</dbReference>
<dbReference type="Proteomes" id="UP000644727">
    <property type="component" value="Unassembled WGS sequence"/>
</dbReference>
<comment type="caution">
    <text evidence="2">The sequence shown here is derived from an EMBL/GenBank/DDBJ whole genome shotgun (WGS) entry which is preliminary data.</text>
</comment>
<organism evidence="2 3">
    <name type="scientific">Brachybacterium epidermidis</name>
    <dbReference type="NCBI Taxonomy" id="2781983"/>
    <lineage>
        <taxon>Bacteria</taxon>
        <taxon>Bacillati</taxon>
        <taxon>Actinomycetota</taxon>
        <taxon>Actinomycetes</taxon>
        <taxon>Micrococcales</taxon>
        <taxon>Dermabacteraceae</taxon>
        <taxon>Brachybacterium</taxon>
    </lineage>
</organism>
<sequence>MPKTYAVPPPPPLNEGKTVAAWTLNMGVVLGAVLVAFGMVRSQPTLWIAGIVVILLAIVVGVGLSFVGLGQKSTKTEDR</sequence>
<keyword evidence="1" id="KW-1133">Transmembrane helix</keyword>
<feature type="transmembrane region" description="Helical" evidence="1">
    <location>
        <begin position="20"/>
        <end position="40"/>
    </location>
</feature>
<reference evidence="2 3" key="1">
    <citation type="submission" date="2020-10" db="EMBL/GenBank/DDBJ databases">
        <title>Draft genome and description of Brachybacterium epidermidis sp nov.</title>
        <authorList>
            <person name="Boxberger M."/>
            <person name="La Scola B."/>
        </authorList>
    </citation>
    <scope>NUCLEOTIDE SEQUENCE [LARGE SCALE GENOMIC DNA]</scope>
    <source>
        <strain evidence="2 3">Marseille-Q2903</strain>
    </source>
</reference>
<dbReference type="RefSeq" id="WP_193866276.1">
    <property type="nucleotide sequence ID" value="NZ_JADEYR010000011.1"/>
</dbReference>
<gene>
    <name evidence="2" type="ORF">IOE58_10170</name>
</gene>
<evidence type="ECO:0008006" key="4">
    <source>
        <dbReference type="Google" id="ProtNLM"/>
    </source>
</evidence>
<feature type="transmembrane region" description="Helical" evidence="1">
    <location>
        <begin position="47"/>
        <end position="69"/>
    </location>
</feature>
<evidence type="ECO:0000256" key="1">
    <source>
        <dbReference type="SAM" id="Phobius"/>
    </source>
</evidence>